<protein>
    <submittedName>
        <fullName evidence="2">Uncharacterized protein</fullName>
    </submittedName>
</protein>
<keyword evidence="1" id="KW-0472">Membrane</keyword>
<evidence type="ECO:0000313" key="2">
    <source>
        <dbReference type="EMBL" id="QND55436.1"/>
    </source>
</evidence>
<reference evidence="3" key="1">
    <citation type="journal article" date="2020" name="Mol. Plant Microbe">
        <title>Rhizobial microsymbionts of the narrowly endemic Oxytropis species growing in Kamchatka are characterized by significant genetic diversity and possess a set of genes that are associated with T3SS and T6SS secretion systems and can affect the development of symbiosis.</title>
        <authorList>
            <person name="Safronova V."/>
            <person name="Guro P."/>
            <person name="Sazanova A."/>
            <person name="Kuznetsova I."/>
            <person name="Belimov A."/>
            <person name="Yakubov V."/>
            <person name="Chirak E."/>
            <person name="Afonin A."/>
            <person name="Gogolev Y."/>
            <person name="Andronov E."/>
            <person name="Tikhonovich I."/>
        </authorList>
    </citation>
    <scope>NUCLEOTIDE SEQUENCE [LARGE SCALE GENOMIC DNA]</scope>
    <source>
        <strain evidence="3">583</strain>
    </source>
</reference>
<keyword evidence="1" id="KW-0812">Transmembrane</keyword>
<keyword evidence="1" id="KW-1133">Transmembrane helix</keyword>
<sequence>MRHSVCAARANGDGEVNARLAGSLLSSTSLPALLIAGLIAAAVTPIMSGGASAEDFAHNSGDWGTAANWTPATVPNGTDAVANFNHDAPDQGSAIPFS</sequence>
<dbReference type="RefSeq" id="WP_183460798.1">
    <property type="nucleotide sequence ID" value="NZ_CP050296.1"/>
</dbReference>
<name>A0A7G6SLQ4_9HYPH</name>
<proteinExistence type="predicted"/>
<dbReference type="AlphaFoldDB" id="A0A7G6SLQ4"/>
<accession>A0A7G6SLQ4</accession>
<feature type="transmembrane region" description="Helical" evidence="1">
    <location>
        <begin position="20"/>
        <end position="43"/>
    </location>
</feature>
<evidence type="ECO:0000256" key="1">
    <source>
        <dbReference type="SAM" id="Phobius"/>
    </source>
</evidence>
<dbReference type="EMBL" id="CP050296">
    <property type="protein sequence ID" value="QND55436.1"/>
    <property type="molecule type" value="Genomic_DNA"/>
</dbReference>
<organism evidence="2 3">
    <name type="scientific">Mesorhizobium huakuii</name>
    <dbReference type="NCBI Taxonomy" id="28104"/>
    <lineage>
        <taxon>Bacteria</taxon>
        <taxon>Pseudomonadati</taxon>
        <taxon>Pseudomonadota</taxon>
        <taxon>Alphaproteobacteria</taxon>
        <taxon>Hyphomicrobiales</taxon>
        <taxon>Phyllobacteriaceae</taxon>
        <taxon>Mesorhizobium</taxon>
    </lineage>
</organism>
<dbReference type="Proteomes" id="UP000515465">
    <property type="component" value="Chromosome"/>
</dbReference>
<evidence type="ECO:0000313" key="3">
    <source>
        <dbReference type="Proteomes" id="UP000515465"/>
    </source>
</evidence>
<gene>
    <name evidence="2" type="ORF">HB778_01145</name>
</gene>